<dbReference type="CDD" id="cd19821">
    <property type="entry name" value="Bbox1_BBX-like"/>
    <property type="match status" value="1"/>
</dbReference>
<evidence type="ECO:0000256" key="2">
    <source>
        <dbReference type="ARBA" id="ARBA00022723"/>
    </source>
</evidence>
<evidence type="ECO:0000256" key="9">
    <source>
        <dbReference type="PROSITE-ProRule" id="PRU00024"/>
    </source>
</evidence>
<feature type="domain" description="B box-type" evidence="11">
    <location>
        <begin position="1"/>
        <end position="47"/>
    </location>
</feature>
<feature type="compositionally biased region" description="Polar residues" evidence="10">
    <location>
        <begin position="117"/>
        <end position="131"/>
    </location>
</feature>
<dbReference type="GO" id="GO:0006355">
    <property type="term" value="P:regulation of DNA-templated transcription"/>
    <property type="evidence" value="ECO:0007669"/>
    <property type="project" value="TreeGrafter"/>
</dbReference>
<evidence type="ECO:0000256" key="6">
    <source>
        <dbReference type="ARBA" id="ARBA00023015"/>
    </source>
</evidence>
<proteinExistence type="predicted"/>
<dbReference type="InterPro" id="IPR051979">
    <property type="entry name" value="B-box_zinc_finger"/>
</dbReference>
<reference evidence="12" key="1">
    <citation type="submission" date="2020-06" db="EMBL/GenBank/DDBJ databases">
        <authorList>
            <person name="Li T."/>
            <person name="Hu X."/>
            <person name="Zhang T."/>
            <person name="Song X."/>
            <person name="Zhang H."/>
            <person name="Dai N."/>
            <person name="Sheng W."/>
            <person name="Hou X."/>
            <person name="Wei L."/>
        </authorList>
    </citation>
    <scope>NUCLEOTIDE SEQUENCE</scope>
    <source>
        <strain evidence="12">KEN1</strain>
        <tissue evidence="12">Leaf</tissue>
    </source>
</reference>
<protein>
    <submittedName>
        <fullName evidence="12">B-box zinc finger protein 21</fullName>
    </submittedName>
</protein>
<feature type="region of interest" description="Disordered" evidence="10">
    <location>
        <begin position="117"/>
        <end position="152"/>
    </location>
</feature>
<evidence type="ECO:0000256" key="4">
    <source>
        <dbReference type="ARBA" id="ARBA00022771"/>
    </source>
</evidence>
<comment type="caution">
    <text evidence="12">The sequence shown here is derived from an EMBL/GenBank/DDBJ whole genome shotgun (WGS) entry which is preliminary data.</text>
</comment>
<dbReference type="InterPro" id="IPR049808">
    <property type="entry name" value="CONSTANS-like_Bbox1"/>
</dbReference>
<accession>A0AAW2X0K3</accession>
<keyword evidence="6" id="KW-0805">Transcription regulation</keyword>
<evidence type="ECO:0000256" key="10">
    <source>
        <dbReference type="SAM" id="MobiDB-lite"/>
    </source>
</evidence>
<dbReference type="GO" id="GO:0008270">
    <property type="term" value="F:zinc ion binding"/>
    <property type="evidence" value="ECO:0007669"/>
    <property type="project" value="UniProtKB-KW"/>
</dbReference>
<keyword evidence="7" id="KW-0804">Transcription</keyword>
<evidence type="ECO:0000256" key="7">
    <source>
        <dbReference type="ARBA" id="ARBA00023163"/>
    </source>
</evidence>
<dbReference type="PANTHER" id="PTHR31832:SF52">
    <property type="entry name" value="B-BOX ZINC FINGER PROTEIN 21"/>
    <property type="match status" value="1"/>
</dbReference>
<dbReference type="Gene3D" id="3.30.160.60">
    <property type="entry name" value="Classic Zinc Finger"/>
    <property type="match status" value="1"/>
</dbReference>
<dbReference type="GO" id="GO:0009640">
    <property type="term" value="P:photomorphogenesis"/>
    <property type="evidence" value="ECO:0007669"/>
    <property type="project" value="TreeGrafter"/>
</dbReference>
<name>A0AAW2X0K3_9LAMI</name>
<comment type="subcellular location">
    <subcellularLocation>
        <location evidence="1">Nucleus</location>
    </subcellularLocation>
</comment>
<feature type="domain" description="B box-type" evidence="11">
    <location>
        <begin position="53"/>
        <end position="100"/>
    </location>
</feature>
<dbReference type="PROSITE" id="PS50119">
    <property type="entry name" value="ZF_BBOX"/>
    <property type="match status" value="2"/>
</dbReference>
<evidence type="ECO:0000313" key="12">
    <source>
        <dbReference type="EMBL" id="KAL0447475.1"/>
    </source>
</evidence>
<evidence type="ECO:0000256" key="3">
    <source>
        <dbReference type="ARBA" id="ARBA00022737"/>
    </source>
</evidence>
<sequence length="167" mass="18792">MKVQCDVCHIEPASIFCHINEIAFCSFCDRDMRHDNPPPEDHQHIPFFYPFPNPFPTCDICQESKAFIFCREHRAITCRVCDISLHANDELKKQHSRFLLSIAKLCDNVGDSEVGNNENGASITSSSNTNPEHVEGEGTARGTQGQSRVDMSFDDPYGLCKIQSNLI</sequence>
<keyword evidence="4 9" id="KW-0863">Zinc-finger</keyword>
<keyword evidence="5" id="KW-0862">Zinc</keyword>
<dbReference type="AlphaFoldDB" id="A0AAW2X0K3"/>
<gene>
    <name evidence="12" type="ORF">Slati_1875400</name>
</gene>
<organism evidence="12">
    <name type="scientific">Sesamum latifolium</name>
    <dbReference type="NCBI Taxonomy" id="2727402"/>
    <lineage>
        <taxon>Eukaryota</taxon>
        <taxon>Viridiplantae</taxon>
        <taxon>Streptophyta</taxon>
        <taxon>Embryophyta</taxon>
        <taxon>Tracheophyta</taxon>
        <taxon>Spermatophyta</taxon>
        <taxon>Magnoliopsida</taxon>
        <taxon>eudicotyledons</taxon>
        <taxon>Gunneridae</taxon>
        <taxon>Pentapetalae</taxon>
        <taxon>asterids</taxon>
        <taxon>lamiids</taxon>
        <taxon>Lamiales</taxon>
        <taxon>Pedaliaceae</taxon>
        <taxon>Sesamum</taxon>
    </lineage>
</organism>
<evidence type="ECO:0000256" key="8">
    <source>
        <dbReference type="ARBA" id="ARBA00023242"/>
    </source>
</evidence>
<evidence type="ECO:0000256" key="5">
    <source>
        <dbReference type="ARBA" id="ARBA00022833"/>
    </source>
</evidence>
<dbReference type="SMART" id="SM00336">
    <property type="entry name" value="BBOX"/>
    <property type="match status" value="2"/>
</dbReference>
<dbReference type="EMBL" id="JACGWN010000006">
    <property type="protein sequence ID" value="KAL0447475.1"/>
    <property type="molecule type" value="Genomic_DNA"/>
</dbReference>
<keyword evidence="2" id="KW-0479">Metal-binding</keyword>
<reference evidence="12" key="2">
    <citation type="journal article" date="2024" name="Plant">
        <title>Genomic evolution and insights into agronomic trait innovations of Sesamum species.</title>
        <authorList>
            <person name="Miao H."/>
            <person name="Wang L."/>
            <person name="Qu L."/>
            <person name="Liu H."/>
            <person name="Sun Y."/>
            <person name="Le M."/>
            <person name="Wang Q."/>
            <person name="Wei S."/>
            <person name="Zheng Y."/>
            <person name="Lin W."/>
            <person name="Duan Y."/>
            <person name="Cao H."/>
            <person name="Xiong S."/>
            <person name="Wang X."/>
            <person name="Wei L."/>
            <person name="Li C."/>
            <person name="Ma Q."/>
            <person name="Ju M."/>
            <person name="Zhao R."/>
            <person name="Li G."/>
            <person name="Mu C."/>
            <person name="Tian Q."/>
            <person name="Mei H."/>
            <person name="Zhang T."/>
            <person name="Gao T."/>
            <person name="Zhang H."/>
        </authorList>
    </citation>
    <scope>NUCLEOTIDE SEQUENCE</scope>
    <source>
        <strain evidence="12">KEN1</strain>
    </source>
</reference>
<keyword evidence="8" id="KW-0539">Nucleus</keyword>
<dbReference type="GO" id="GO:0005634">
    <property type="term" value="C:nucleus"/>
    <property type="evidence" value="ECO:0007669"/>
    <property type="project" value="UniProtKB-SubCell"/>
</dbReference>
<evidence type="ECO:0000256" key="1">
    <source>
        <dbReference type="ARBA" id="ARBA00004123"/>
    </source>
</evidence>
<dbReference type="PANTHER" id="PTHR31832">
    <property type="entry name" value="B-BOX ZINC FINGER PROTEIN 22"/>
    <property type="match status" value="1"/>
</dbReference>
<evidence type="ECO:0000259" key="11">
    <source>
        <dbReference type="PROSITE" id="PS50119"/>
    </source>
</evidence>
<dbReference type="InterPro" id="IPR000315">
    <property type="entry name" value="Znf_B-box"/>
</dbReference>
<keyword evidence="3" id="KW-0677">Repeat</keyword>